<name>A0A6G6XKM5_9CAUD</name>
<accession>A0A6G6XKM5</accession>
<sequence length="339" mass="37927">MTEPFNDPIPGGTLPDGEAVYSPKMVSQAAMRKFMSLGGRGYFALGIAGPDGPIDADLNSLSLKVSLKLPGDETTNELGTTIAQVDESDITRDSVGKYHYDIGPQHTRQRGMLTAEWTYSVAGTEFTFFDRAQVLDQMPMWDALREDTKFTVEQISWHFADLFDSTAGGPWLQENFQTHFNYERIAFLLGQAVMKFNVLAFPVTNYGVTRDDKAIPENFQALMVWAGKLEVLRHLMVSYTEQPEFRNMNTTYTDRRDYAQRWKAILDEEKPDYERAVKLSKRSLLSMGKGAYLVAGGIYGGSARSFFQSGMYAAQTRSMRFYPAAPAVSYGNMGAGSPF</sequence>
<dbReference type="Proteomes" id="UP000503093">
    <property type="component" value="Segment"/>
</dbReference>
<dbReference type="EMBL" id="MN908687">
    <property type="protein sequence ID" value="QIG58323.1"/>
    <property type="molecule type" value="Genomic_DNA"/>
</dbReference>
<keyword evidence="2" id="KW-1185">Reference proteome</keyword>
<proteinExistence type="predicted"/>
<dbReference type="GeneID" id="64766653"/>
<gene>
    <name evidence="1" type="primary">172</name>
    <name evidence="1" type="ORF">SEA_SKOG_171</name>
</gene>
<reference evidence="1 2" key="1">
    <citation type="submission" date="2020-01" db="EMBL/GenBank/DDBJ databases">
        <authorList>
            <person name="Alvaro L.E."/>
            <person name="Baker K.N."/>
            <person name="Baxter I.S."/>
            <person name="Brown M.R."/>
            <person name="Driscoll K.D."/>
            <person name="Elrubaie J.M."/>
            <person name="Feith S.L."/>
            <person name="Indihar D.F."/>
            <person name="Knoch V.T."/>
            <person name="Koirtyohann K.M."/>
            <person name="Kratz M.A."/>
            <person name="Lear A.H."/>
            <person name="Lindblom K.E."/>
            <person name="Marcus E.R."/>
            <person name="Murphy M.E."/>
            <person name="Sensor R."/>
            <person name="Sherman S.J."/>
            <person name="Swift V.R."/>
            <person name="White K.E."/>
            <person name="Wills S.J."/>
            <person name="Gatt S.M."/>
            <person name="Lohbauer S.A."/>
            <person name="Power T.R."/>
            <person name="Rosales K.A."/>
            <person name="Sisson B.M."/>
            <person name="Isern S."/>
            <person name="Michael S.F."/>
            <person name="Sunnen C.N."/>
            <person name="Garlena R.A."/>
            <person name="Russell D.A."/>
            <person name="Pope W.H."/>
            <person name="Jacobs-Sera D."/>
            <person name="Hatfull G.F."/>
        </authorList>
    </citation>
    <scope>NUCLEOTIDE SEQUENCE [LARGE SCALE GENOMIC DNA]</scope>
</reference>
<organism evidence="1 2">
    <name type="scientific">Gordonia phage Skog</name>
    <dbReference type="NCBI Taxonomy" id="2704033"/>
    <lineage>
        <taxon>Viruses</taxon>
        <taxon>Duplodnaviria</taxon>
        <taxon>Heunggongvirae</taxon>
        <taxon>Uroviricota</taxon>
        <taxon>Caudoviricetes</taxon>
        <taxon>Skogvirus</taxon>
        <taxon>Skogvirus Skog</taxon>
    </lineage>
</organism>
<dbReference type="KEGG" id="vg:64766653"/>
<evidence type="ECO:0000313" key="2">
    <source>
        <dbReference type="Proteomes" id="UP000503093"/>
    </source>
</evidence>
<protein>
    <submittedName>
        <fullName evidence="1">Uncharacterized protein</fullName>
    </submittedName>
</protein>
<dbReference type="RefSeq" id="YP_010059421.1">
    <property type="nucleotide sequence ID" value="NC_054725.1"/>
</dbReference>
<evidence type="ECO:0000313" key="1">
    <source>
        <dbReference type="EMBL" id="QIG58323.1"/>
    </source>
</evidence>